<keyword evidence="2" id="KW-0378">Hydrolase</keyword>
<reference evidence="5 6" key="1">
    <citation type="submission" date="2019-12" db="EMBL/GenBank/DDBJ databases">
        <authorList>
            <person name="Huq M.A."/>
        </authorList>
    </citation>
    <scope>NUCLEOTIDE SEQUENCE [LARGE SCALE GENOMIC DNA]</scope>
    <source>
        <strain evidence="5 6">MAH-25</strain>
    </source>
</reference>
<comment type="caution">
    <text evidence="5">The sequence shown here is derived from an EMBL/GenBank/DDBJ whole genome shotgun (WGS) entry which is preliminary data.</text>
</comment>
<dbReference type="Pfam" id="PF13180">
    <property type="entry name" value="PDZ_2"/>
    <property type="match status" value="1"/>
</dbReference>
<evidence type="ECO:0000313" key="6">
    <source>
        <dbReference type="Proteomes" id="UP000469385"/>
    </source>
</evidence>
<dbReference type="InterPro" id="IPR009003">
    <property type="entry name" value="Peptidase_S1_PA"/>
</dbReference>
<dbReference type="SMART" id="SM00228">
    <property type="entry name" value="PDZ"/>
    <property type="match status" value="1"/>
</dbReference>
<dbReference type="PRINTS" id="PR00834">
    <property type="entry name" value="PROTEASES2C"/>
</dbReference>
<evidence type="ECO:0000256" key="3">
    <source>
        <dbReference type="SAM" id="MobiDB-lite"/>
    </source>
</evidence>
<dbReference type="Proteomes" id="UP000469385">
    <property type="component" value="Unassembled WGS sequence"/>
</dbReference>
<evidence type="ECO:0000259" key="4">
    <source>
        <dbReference type="PROSITE" id="PS50106"/>
    </source>
</evidence>
<proteinExistence type="predicted"/>
<dbReference type="CDD" id="cd06779">
    <property type="entry name" value="cpPDZ_Deg_HtrA-like"/>
    <property type="match status" value="1"/>
</dbReference>
<dbReference type="RefSeq" id="WP_157399506.1">
    <property type="nucleotide sequence ID" value="NZ_WSEL01000009.1"/>
</dbReference>
<dbReference type="SUPFAM" id="SSF50156">
    <property type="entry name" value="PDZ domain-like"/>
    <property type="match status" value="1"/>
</dbReference>
<dbReference type="SUPFAM" id="SSF50494">
    <property type="entry name" value="Trypsin-like serine proteases"/>
    <property type="match status" value="1"/>
</dbReference>
<dbReference type="GO" id="GO:0004252">
    <property type="term" value="F:serine-type endopeptidase activity"/>
    <property type="evidence" value="ECO:0007669"/>
    <property type="project" value="InterPro"/>
</dbReference>
<dbReference type="InterPro" id="IPR001940">
    <property type="entry name" value="Peptidase_S1C"/>
</dbReference>
<name>A0A6N8IWV4_9BURK</name>
<dbReference type="InterPro" id="IPR001478">
    <property type="entry name" value="PDZ"/>
</dbReference>
<dbReference type="GO" id="GO:0006508">
    <property type="term" value="P:proteolysis"/>
    <property type="evidence" value="ECO:0007669"/>
    <property type="project" value="UniProtKB-KW"/>
</dbReference>
<sequence>MDPTIATADDLHLLDAYSRAVVDVLERARAGVVSLRVRGGAGPASVPGAPQRRPRERGDGAGSGFLVTPDGYLLTNSHVVDGAAQVEVQFEDAGILPARVVGTDPHTDLALVHVGAPHRLAPLQLGDSTALRVGQVAIAIGNPLGLGHTVTAGVVSAVGRSLRAPSGRAIENVIQTDASLNPGNSGGPLLDTQARVIGVNTAIVAGAQALCFAVPSDTAQWVLGELLRHGSVRRAWLGVAAHTVPLARRVARHFGLALDSAILVDQVEPQGPADQAGLRPGDRIVGIDDIEVGAVDQLHRVLGRDRIGRPAELALLRGVQRHKVQVVPRMGQ</sequence>
<dbReference type="Gene3D" id="2.40.10.120">
    <property type="match status" value="1"/>
</dbReference>
<dbReference type="PANTHER" id="PTHR43343">
    <property type="entry name" value="PEPTIDASE S12"/>
    <property type="match status" value="1"/>
</dbReference>
<evidence type="ECO:0000256" key="1">
    <source>
        <dbReference type="ARBA" id="ARBA00022670"/>
    </source>
</evidence>
<evidence type="ECO:0000313" key="5">
    <source>
        <dbReference type="EMBL" id="MVQ31461.1"/>
    </source>
</evidence>
<organism evidence="5 6">
    <name type="scientific">Ramlibacter pinisoli</name>
    <dbReference type="NCBI Taxonomy" id="2682844"/>
    <lineage>
        <taxon>Bacteria</taxon>
        <taxon>Pseudomonadati</taxon>
        <taxon>Pseudomonadota</taxon>
        <taxon>Betaproteobacteria</taxon>
        <taxon>Burkholderiales</taxon>
        <taxon>Comamonadaceae</taxon>
        <taxon>Ramlibacter</taxon>
    </lineage>
</organism>
<protein>
    <submittedName>
        <fullName evidence="5">Trypsin-like serine protease</fullName>
    </submittedName>
</protein>
<dbReference type="PROSITE" id="PS50106">
    <property type="entry name" value="PDZ"/>
    <property type="match status" value="1"/>
</dbReference>
<feature type="region of interest" description="Disordered" evidence="3">
    <location>
        <begin position="39"/>
        <end position="62"/>
    </location>
</feature>
<keyword evidence="1 5" id="KW-0645">Protease</keyword>
<gene>
    <name evidence="5" type="ORF">GON04_18530</name>
</gene>
<accession>A0A6N8IWV4</accession>
<feature type="domain" description="PDZ" evidence="4">
    <location>
        <begin position="243"/>
        <end position="292"/>
    </location>
</feature>
<keyword evidence="6" id="KW-1185">Reference proteome</keyword>
<dbReference type="Gene3D" id="2.30.42.10">
    <property type="match status" value="1"/>
</dbReference>
<dbReference type="AlphaFoldDB" id="A0A6N8IWV4"/>
<dbReference type="Pfam" id="PF13365">
    <property type="entry name" value="Trypsin_2"/>
    <property type="match status" value="1"/>
</dbReference>
<dbReference type="InterPro" id="IPR036034">
    <property type="entry name" value="PDZ_sf"/>
</dbReference>
<dbReference type="PANTHER" id="PTHR43343:SF3">
    <property type="entry name" value="PROTEASE DO-LIKE 8, CHLOROPLASTIC"/>
    <property type="match status" value="1"/>
</dbReference>
<dbReference type="EMBL" id="WSEL01000009">
    <property type="protein sequence ID" value="MVQ31461.1"/>
    <property type="molecule type" value="Genomic_DNA"/>
</dbReference>
<dbReference type="InterPro" id="IPR051201">
    <property type="entry name" value="Chloro_Bact_Ser_Proteases"/>
</dbReference>
<evidence type="ECO:0000256" key="2">
    <source>
        <dbReference type="ARBA" id="ARBA00022801"/>
    </source>
</evidence>